<reference evidence="2 3" key="1">
    <citation type="submission" date="2014-11" db="EMBL/GenBank/DDBJ databases">
        <title>Genetic blueprint of the zoonotic pathogen Toxocara canis.</title>
        <authorList>
            <person name="Zhu X.-Q."/>
            <person name="Korhonen P.K."/>
            <person name="Cai H."/>
            <person name="Young N.D."/>
            <person name="Nejsum P."/>
            <person name="von Samson-Himmelstjerna G."/>
            <person name="Boag P.R."/>
            <person name="Tan P."/>
            <person name="Li Q."/>
            <person name="Min J."/>
            <person name="Yang Y."/>
            <person name="Wang X."/>
            <person name="Fang X."/>
            <person name="Hall R.S."/>
            <person name="Hofmann A."/>
            <person name="Sternberg P.W."/>
            <person name="Jex A.R."/>
            <person name="Gasser R.B."/>
        </authorList>
    </citation>
    <scope>NUCLEOTIDE SEQUENCE [LARGE SCALE GENOMIC DNA]</scope>
    <source>
        <strain evidence="2">PN_DK_2014</strain>
    </source>
</reference>
<keyword evidence="3" id="KW-1185">Reference proteome</keyword>
<comment type="caution">
    <text evidence="2">The sequence shown here is derived from an EMBL/GenBank/DDBJ whole genome shotgun (WGS) entry which is preliminary data.</text>
</comment>
<proteinExistence type="predicted"/>
<sequence length="103" mass="12284">MYKVSMTHLVQKRTMKYVQQRREDPKKRGDRGRRVEEPAVLRGRPEAAEDAASSSEDEDEAERRRARARARRMQHEMHEAPLEDDEPDEDDQVCVYEQIFFHI</sequence>
<accession>A0A0B2URD7</accession>
<dbReference type="EMBL" id="JPKZ01021007">
    <property type="protein sequence ID" value="KHN71702.1"/>
    <property type="molecule type" value="Genomic_DNA"/>
</dbReference>
<evidence type="ECO:0000313" key="3">
    <source>
        <dbReference type="Proteomes" id="UP000031036"/>
    </source>
</evidence>
<evidence type="ECO:0000313" key="2">
    <source>
        <dbReference type="EMBL" id="KHN71702.1"/>
    </source>
</evidence>
<name>A0A0B2URD7_TOXCA</name>
<feature type="region of interest" description="Disordered" evidence="1">
    <location>
        <begin position="1"/>
        <end position="90"/>
    </location>
</feature>
<organism evidence="2 3">
    <name type="scientific">Toxocara canis</name>
    <name type="common">Canine roundworm</name>
    <dbReference type="NCBI Taxonomy" id="6265"/>
    <lineage>
        <taxon>Eukaryota</taxon>
        <taxon>Metazoa</taxon>
        <taxon>Ecdysozoa</taxon>
        <taxon>Nematoda</taxon>
        <taxon>Chromadorea</taxon>
        <taxon>Rhabditida</taxon>
        <taxon>Spirurina</taxon>
        <taxon>Ascaridomorpha</taxon>
        <taxon>Ascaridoidea</taxon>
        <taxon>Toxocaridae</taxon>
        <taxon>Toxocara</taxon>
    </lineage>
</organism>
<gene>
    <name evidence="2" type="ORF">Tcan_02098</name>
</gene>
<evidence type="ECO:0000256" key="1">
    <source>
        <dbReference type="SAM" id="MobiDB-lite"/>
    </source>
</evidence>
<dbReference type="AlphaFoldDB" id="A0A0B2URD7"/>
<feature type="compositionally biased region" description="Basic and acidic residues" evidence="1">
    <location>
        <begin position="20"/>
        <end position="47"/>
    </location>
</feature>
<protein>
    <submittedName>
        <fullName evidence="2">Uncharacterized protein</fullName>
    </submittedName>
</protein>
<dbReference type="Proteomes" id="UP000031036">
    <property type="component" value="Unassembled WGS sequence"/>
</dbReference>